<reference evidence="2 3" key="1">
    <citation type="submission" date="2024-04" db="EMBL/GenBank/DDBJ databases">
        <authorList>
            <person name="Fracassetti M."/>
        </authorList>
    </citation>
    <scope>NUCLEOTIDE SEQUENCE [LARGE SCALE GENOMIC DNA]</scope>
</reference>
<protein>
    <submittedName>
        <fullName evidence="2">Uncharacterized protein</fullName>
    </submittedName>
</protein>
<feature type="region of interest" description="Disordered" evidence="1">
    <location>
        <begin position="20"/>
        <end position="62"/>
    </location>
</feature>
<dbReference type="Proteomes" id="UP001497516">
    <property type="component" value="Chromosome 4"/>
</dbReference>
<sequence>MHTSDLLSLDLEIEKTCRQNRKHVKLGKQPTTTTRPSLTKNRQQRGQVSPPVIPIPPTPPPLPCDIETVIMAEEDDSIRARLNRRTRARASTVVISDGDATMGITPTFINGIANGYTFSRAINEDPHQCSQKRDST</sequence>
<proteinExistence type="predicted"/>
<gene>
    <name evidence="2" type="ORF">LTRI10_LOCUS23152</name>
</gene>
<dbReference type="EMBL" id="OZ034817">
    <property type="protein sequence ID" value="CAL1381797.1"/>
    <property type="molecule type" value="Genomic_DNA"/>
</dbReference>
<dbReference type="AlphaFoldDB" id="A0AAV2E7J4"/>
<evidence type="ECO:0000256" key="1">
    <source>
        <dbReference type="SAM" id="MobiDB-lite"/>
    </source>
</evidence>
<feature type="compositionally biased region" description="Pro residues" evidence="1">
    <location>
        <begin position="51"/>
        <end position="62"/>
    </location>
</feature>
<evidence type="ECO:0000313" key="2">
    <source>
        <dbReference type="EMBL" id="CAL1381797.1"/>
    </source>
</evidence>
<accession>A0AAV2E7J4</accession>
<keyword evidence="3" id="KW-1185">Reference proteome</keyword>
<organism evidence="2 3">
    <name type="scientific">Linum trigynum</name>
    <dbReference type="NCBI Taxonomy" id="586398"/>
    <lineage>
        <taxon>Eukaryota</taxon>
        <taxon>Viridiplantae</taxon>
        <taxon>Streptophyta</taxon>
        <taxon>Embryophyta</taxon>
        <taxon>Tracheophyta</taxon>
        <taxon>Spermatophyta</taxon>
        <taxon>Magnoliopsida</taxon>
        <taxon>eudicotyledons</taxon>
        <taxon>Gunneridae</taxon>
        <taxon>Pentapetalae</taxon>
        <taxon>rosids</taxon>
        <taxon>fabids</taxon>
        <taxon>Malpighiales</taxon>
        <taxon>Linaceae</taxon>
        <taxon>Linum</taxon>
    </lineage>
</organism>
<evidence type="ECO:0000313" key="3">
    <source>
        <dbReference type="Proteomes" id="UP001497516"/>
    </source>
</evidence>
<name>A0AAV2E7J4_9ROSI</name>
<feature type="compositionally biased region" description="Polar residues" evidence="1">
    <location>
        <begin position="29"/>
        <end position="47"/>
    </location>
</feature>